<dbReference type="EMBL" id="NBNE01000084">
    <property type="protein sequence ID" value="OWZ23121.1"/>
    <property type="molecule type" value="Genomic_DNA"/>
</dbReference>
<dbReference type="Pfam" id="PF16900">
    <property type="entry name" value="REPA_OB_2"/>
    <property type="match status" value="1"/>
</dbReference>
<evidence type="ECO:0000259" key="2">
    <source>
        <dbReference type="Pfam" id="PF16900"/>
    </source>
</evidence>
<feature type="domain" description="Replication protein A OB" evidence="2">
    <location>
        <begin position="17"/>
        <end position="110"/>
    </location>
</feature>
<dbReference type="STRING" id="4795.A0A225WZQ2"/>
<dbReference type="InterPro" id="IPR012340">
    <property type="entry name" value="NA-bd_OB-fold"/>
</dbReference>
<evidence type="ECO:0000313" key="4">
    <source>
        <dbReference type="Proteomes" id="UP000198211"/>
    </source>
</evidence>
<keyword evidence="1" id="KW-0238">DNA-binding</keyword>
<dbReference type="InterPro" id="IPR031657">
    <property type="entry name" value="REPA_OB_2"/>
</dbReference>
<evidence type="ECO:0000256" key="1">
    <source>
        <dbReference type="ARBA" id="ARBA00023125"/>
    </source>
</evidence>
<accession>A0A225WZQ2</accession>
<dbReference type="SUPFAM" id="SSF50249">
    <property type="entry name" value="Nucleic acid-binding proteins"/>
    <property type="match status" value="1"/>
</dbReference>
<comment type="caution">
    <text evidence="3">The sequence shown here is derived from an EMBL/GenBank/DDBJ whole genome shotgun (WGS) entry which is preliminary data.</text>
</comment>
<dbReference type="GO" id="GO:0003677">
    <property type="term" value="F:DNA binding"/>
    <property type="evidence" value="ECO:0007669"/>
    <property type="project" value="UniProtKB-KW"/>
</dbReference>
<reference evidence="4" key="1">
    <citation type="submission" date="2017-03" db="EMBL/GenBank/DDBJ databases">
        <title>Phytopthora megakarya and P. palmivora, two closely related causual agents of cacao black pod achieved similar genome size and gene model numbers by different mechanisms.</title>
        <authorList>
            <person name="Ali S."/>
            <person name="Shao J."/>
            <person name="Larry D.J."/>
            <person name="Kronmiller B."/>
            <person name="Shen D."/>
            <person name="Strem M.D."/>
            <person name="Melnick R.L."/>
            <person name="Guiltinan M.J."/>
            <person name="Tyler B.M."/>
            <person name="Meinhardt L.W."/>
            <person name="Bailey B.A."/>
        </authorList>
    </citation>
    <scope>NUCLEOTIDE SEQUENCE [LARGE SCALE GENOMIC DNA]</scope>
    <source>
        <strain evidence="4">zdho120</strain>
    </source>
</reference>
<gene>
    <name evidence="3" type="ORF">PHMEG_0002043</name>
</gene>
<keyword evidence="4" id="KW-1185">Reference proteome</keyword>
<proteinExistence type="predicted"/>
<protein>
    <submittedName>
        <fullName evidence="3">DAN Replication protein</fullName>
    </submittedName>
</protein>
<dbReference type="CDD" id="cd04475">
    <property type="entry name" value="RPA1_DBD_B"/>
    <property type="match status" value="1"/>
</dbReference>
<dbReference type="OrthoDB" id="1751331at2759"/>
<name>A0A225WZQ2_9STRA</name>
<organism evidence="3 4">
    <name type="scientific">Phytophthora megakarya</name>
    <dbReference type="NCBI Taxonomy" id="4795"/>
    <lineage>
        <taxon>Eukaryota</taxon>
        <taxon>Sar</taxon>
        <taxon>Stramenopiles</taxon>
        <taxon>Oomycota</taxon>
        <taxon>Peronosporomycetes</taxon>
        <taxon>Peronosporales</taxon>
        <taxon>Peronosporaceae</taxon>
        <taxon>Phytophthora</taxon>
    </lineage>
</organism>
<dbReference type="Gene3D" id="2.40.50.140">
    <property type="entry name" value="Nucleic acid-binding proteins"/>
    <property type="match status" value="1"/>
</dbReference>
<evidence type="ECO:0000313" key="3">
    <source>
        <dbReference type="EMBL" id="OWZ23121.1"/>
    </source>
</evidence>
<dbReference type="AlphaFoldDB" id="A0A225WZQ2"/>
<dbReference type="Proteomes" id="UP000198211">
    <property type="component" value="Unassembled WGS sequence"/>
</dbReference>
<sequence>METQDKFAAPILGFVSLAQVKKLPDKSRIAVIGIVRAVGGLKKFSSKEGRAIEKREFALVDDSNTKVFCTLWGQVARDFEAAKIGRVYALLAVSISDYSGSRSLNLNGGASILPHPAISRSDDLNTWYTTVQPDHAFAVLP</sequence>